<dbReference type="SMR" id="A0AA44KU44"/>
<evidence type="ECO:0000259" key="1">
    <source>
        <dbReference type="Pfam" id="PF21259"/>
    </source>
</evidence>
<dbReference type="InterPro" id="IPR010982">
    <property type="entry name" value="Lambda_DNA-bd_dom_sf"/>
</dbReference>
<dbReference type="Proteomes" id="UP000183185">
    <property type="component" value="Unassembled WGS sequence"/>
</dbReference>
<dbReference type="RefSeq" id="WP_071746624.1">
    <property type="nucleotide sequence ID" value="NZ_JARMCS010000015.1"/>
</dbReference>
<evidence type="ECO:0000313" key="4">
    <source>
        <dbReference type="Proteomes" id="UP000183185"/>
    </source>
</evidence>
<dbReference type="CDD" id="cd00093">
    <property type="entry name" value="HTH_XRE"/>
    <property type="match status" value="1"/>
</dbReference>
<evidence type="ECO:0000313" key="2">
    <source>
        <dbReference type="EMBL" id="MEV4912746.1"/>
    </source>
</evidence>
<sequence length="288" mass="34338">MEIGELIDYTRKQKGLTIKDVCGDFVSRSVYNRFVNNRADTSVTNLTYMLSRINVYFDELKAFDYPKDVNVISQIMGEIRNAFMKKDVEELIRLESLCNLVKGRDGIKYEHLSSLCQLLIARLKNETLETRETKIYQYLINMQTWTRYELVLFNNCMFAFTPEFIEITLEKALLGINHYKEFRDGKSECFRMLTNAIIFFIQHDRMNLIWKYMDKMNSFSLEEEMFFEKNLKLMINGIWECLRGNKKGEEMLKKAQLVCKYIGADNYYKMNEELIEFIKQKYEIKIST</sequence>
<evidence type="ECO:0000313" key="3">
    <source>
        <dbReference type="EMBL" id="OJE41964.1"/>
    </source>
</evidence>
<dbReference type="InterPro" id="IPR011990">
    <property type="entry name" value="TPR-like_helical_dom_sf"/>
</dbReference>
<dbReference type="NCBIfam" id="TIGR01716">
    <property type="entry name" value="RGG_Cterm"/>
    <property type="match status" value="1"/>
</dbReference>
<reference evidence="2" key="3">
    <citation type="submission" date="2024-05" db="EMBL/GenBank/DDBJ databases">
        <authorList>
            <person name="Kreuzer M."/>
            <person name="Schlaeppi K."/>
            <person name="Thoenen L."/>
        </authorList>
    </citation>
    <scope>NUCLEOTIDE SEQUENCE</scope>
    <source>
        <strain evidence="2">LBA1-1-1.1</strain>
    </source>
</reference>
<dbReference type="PANTHER" id="PTHR37038">
    <property type="entry name" value="TRANSCRIPTIONAL REGULATOR-RELATED"/>
    <property type="match status" value="1"/>
</dbReference>
<proteinExistence type="predicted"/>
<dbReference type="EMBL" id="JBEGIE010000045">
    <property type="protein sequence ID" value="MEV4912746.1"/>
    <property type="molecule type" value="Genomic_DNA"/>
</dbReference>
<name>A0AA44KU44_9BACI</name>
<dbReference type="Proteomes" id="UP001552502">
    <property type="component" value="Unassembled WGS sequence"/>
</dbReference>
<feature type="domain" description="HTH-type transcriptional regulator Rgg C-terminal" evidence="1">
    <location>
        <begin position="108"/>
        <end position="269"/>
    </location>
</feature>
<dbReference type="EMBL" id="MACH01000109">
    <property type="protein sequence ID" value="OJE41964.1"/>
    <property type="molecule type" value="Genomic_DNA"/>
</dbReference>
<protein>
    <submittedName>
        <fullName evidence="2 3">Transcriptional regulator</fullName>
    </submittedName>
</protein>
<dbReference type="Gene3D" id="1.25.40.10">
    <property type="entry name" value="Tetratricopeptide repeat domain"/>
    <property type="match status" value="1"/>
</dbReference>
<dbReference type="GO" id="GO:0003677">
    <property type="term" value="F:DNA binding"/>
    <property type="evidence" value="ECO:0007669"/>
    <property type="project" value="InterPro"/>
</dbReference>
<dbReference type="InterPro" id="IPR010057">
    <property type="entry name" value="Transcription_activator_Rgg_C"/>
</dbReference>
<accession>A0AA44KU44</accession>
<dbReference type="AlphaFoldDB" id="A0AA44KU44"/>
<gene>
    <name evidence="3" type="ORF">BAQ49_12045</name>
    <name evidence="2" type="ORF">MRBLBA1_003594</name>
</gene>
<dbReference type="SUPFAM" id="SSF47413">
    <property type="entry name" value="lambda repressor-like DNA-binding domains"/>
    <property type="match status" value="1"/>
</dbReference>
<organism evidence="3 4">
    <name type="scientific">Bacillus proteolyticus</name>
    <dbReference type="NCBI Taxonomy" id="2026192"/>
    <lineage>
        <taxon>Bacteria</taxon>
        <taxon>Bacillati</taxon>
        <taxon>Bacillota</taxon>
        <taxon>Bacilli</taxon>
        <taxon>Bacillales</taxon>
        <taxon>Bacillaceae</taxon>
        <taxon>Bacillus</taxon>
        <taxon>Bacillus cereus group</taxon>
    </lineage>
</organism>
<reference evidence="3 4" key="1">
    <citation type="submission" date="2016-06" db="EMBL/GenBank/DDBJ databases">
        <title>First insights into the genetic diversity and population structure of in the Bacillus cereus group bacteria from diverse marine environments.</title>
        <authorList>
            <person name="Liu Y."/>
            <person name="Lai Q."/>
            <person name="Shao Z."/>
        </authorList>
    </citation>
    <scope>NUCLEOTIDE SEQUENCE [LARGE SCALE GENOMIC DNA]</scope>
    <source>
        <strain evidence="3 4">TD42</strain>
    </source>
</reference>
<dbReference type="Pfam" id="PF21259">
    <property type="entry name" value="Rgg_C"/>
    <property type="match status" value="1"/>
</dbReference>
<evidence type="ECO:0000313" key="5">
    <source>
        <dbReference type="Proteomes" id="UP001552502"/>
    </source>
</evidence>
<dbReference type="InterPro" id="IPR053163">
    <property type="entry name" value="HTH-type_regulator_Rgg"/>
</dbReference>
<reference evidence="2 5" key="2">
    <citation type="journal article" date="2023" name="Proc. Natl. Acad. Sci. U.S.A.">
        <title>Bacterial tolerance to host-exuded specialized metabolites structures the maize root microbiome.</title>
        <authorList>
            <person name="Thoenen L."/>
            <person name="Giroud C."/>
            <person name="Kreuzer M."/>
            <person name="Waelchli J."/>
            <person name="Gfeller V."/>
            <person name="Deslandes-Herold G."/>
            <person name="Mateo P."/>
            <person name="Robert C.A.M."/>
            <person name="Ahrens C.H."/>
            <person name="Rubio-Somoza I."/>
            <person name="Bruggmann R."/>
            <person name="Erb M."/>
            <person name="Schlaeppi K."/>
        </authorList>
    </citation>
    <scope>NUCLEOTIDE SEQUENCE [LARGE SCALE GENOMIC DNA]</scope>
    <source>
        <strain evidence="2 5">LBA1-1-1.1</strain>
    </source>
</reference>
<comment type="caution">
    <text evidence="3">The sequence shown here is derived from an EMBL/GenBank/DDBJ whole genome shotgun (WGS) entry which is preliminary data.</text>
</comment>
<dbReference type="InterPro" id="IPR001387">
    <property type="entry name" value="Cro/C1-type_HTH"/>
</dbReference>
<keyword evidence="5" id="KW-1185">Reference proteome</keyword>